<feature type="transmembrane region" description="Helical" evidence="10">
    <location>
        <begin position="43"/>
        <end position="62"/>
    </location>
</feature>
<keyword evidence="5" id="KW-0547">Nucleotide-binding</keyword>
<evidence type="ECO:0000259" key="12">
    <source>
        <dbReference type="Pfam" id="PF07730"/>
    </source>
</evidence>
<dbReference type="InterPro" id="IPR036890">
    <property type="entry name" value="HATPase_C_sf"/>
</dbReference>
<protein>
    <recommendedName>
        <fullName evidence="2">histidine kinase</fullName>
        <ecNumber evidence="2">2.7.13.3</ecNumber>
    </recommendedName>
</protein>
<keyword evidence="9" id="KW-0175">Coiled coil</keyword>
<dbReference type="GO" id="GO:0000155">
    <property type="term" value="F:phosphorelay sensor kinase activity"/>
    <property type="evidence" value="ECO:0007669"/>
    <property type="project" value="InterPro"/>
</dbReference>
<keyword evidence="3" id="KW-0597">Phosphoprotein</keyword>
<organism evidence="14 15">
    <name type="scientific">Herbiconiux ginsengi</name>
    <dbReference type="NCBI Taxonomy" id="381665"/>
    <lineage>
        <taxon>Bacteria</taxon>
        <taxon>Bacillati</taxon>
        <taxon>Actinomycetota</taxon>
        <taxon>Actinomycetes</taxon>
        <taxon>Micrococcales</taxon>
        <taxon>Microbacteriaceae</taxon>
        <taxon>Herbiconiux</taxon>
    </lineage>
</organism>
<evidence type="ECO:0000313" key="14">
    <source>
        <dbReference type="EMBL" id="SDY85179.1"/>
    </source>
</evidence>
<dbReference type="CDD" id="cd16917">
    <property type="entry name" value="HATPase_UhpB-NarQ-NarX-like"/>
    <property type="match status" value="1"/>
</dbReference>
<dbReference type="Proteomes" id="UP000198891">
    <property type="component" value="Unassembled WGS sequence"/>
</dbReference>
<keyword evidence="15" id="KW-1185">Reference proteome</keyword>
<feature type="coiled-coil region" evidence="9">
    <location>
        <begin position="164"/>
        <end position="197"/>
    </location>
</feature>
<dbReference type="EMBL" id="FNPZ01000001">
    <property type="protein sequence ID" value="SDY85179.1"/>
    <property type="molecule type" value="Genomic_DNA"/>
</dbReference>
<dbReference type="InterPro" id="IPR055558">
    <property type="entry name" value="DUF7134"/>
</dbReference>
<dbReference type="STRING" id="381665.SAMN05216554_1743"/>
<evidence type="ECO:0000256" key="1">
    <source>
        <dbReference type="ARBA" id="ARBA00000085"/>
    </source>
</evidence>
<accession>A0A1H3NAF0</accession>
<dbReference type="InterPro" id="IPR003594">
    <property type="entry name" value="HATPase_dom"/>
</dbReference>
<evidence type="ECO:0000256" key="6">
    <source>
        <dbReference type="ARBA" id="ARBA00022777"/>
    </source>
</evidence>
<dbReference type="Gene3D" id="1.20.5.1930">
    <property type="match status" value="1"/>
</dbReference>
<feature type="domain" description="Histidine kinase/HSP90-like ATPase" evidence="11">
    <location>
        <begin position="309"/>
        <end position="397"/>
    </location>
</feature>
<keyword evidence="4" id="KW-0808">Transferase</keyword>
<feature type="transmembrane region" description="Helical" evidence="10">
    <location>
        <begin position="74"/>
        <end position="104"/>
    </location>
</feature>
<dbReference type="OrthoDB" id="227596at2"/>
<keyword evidence="7" id="KW-0067">ATP-binding</keyword>
<dbReference type="PANTHER" id="PTHR24421:SF10">
    <property type="entry name" value="NITRATE_NITRITE SENSOR PROTEIN NARQ"/>
    <property type="match status" value="1"/>
</dbReference>
<dbReference type="EC" id="2.7.13.3" evidence="2"/>
<dbReference type="SUPFAM" id="SSF55874">
    <property type="entry name" value="ATPase domain of HSP90 chaperone/DNA topoisomerase II/histidine kinase"/>
    <property type="match status" value="1"/>
</dbReference>
<keyword evidence="10" id="KW-1133">Transmembrane helix</keyword>
<feature type="transmembrane region" description="Helical" evidence="10">
    <location>
        <begin position="110"/>
        <end position="131"/>
    </location>
</feature>
<keyword evidence="10" id="KW-0812">Transmembrane</keyword>
<name>A0A1H3NAF0_9MICO</name>
<dbReference type="Pfam" id="PF07730">
    <property type="entry name" value="HisKA_3"/>
    <property type="match status" value="1"/>
</dbReference>
<dbReference type="AlphaFoldDB" id="A0A1H3NAF0"/>
<evidence type="ECO:0000256" key="10">
    <source>
        <dbReference type="SAM" id="Phobius"/>
    </source>
</evidence>
<dbReference type="InterPro" id="IPR011712">
    <property type="entry name" value="Sig_transdc_His_kin_sub3_dim/P"/>
</dbReference>
<dbReference type="GO" id="GO:0005524">
    <property type="term" value="F:ATP binding"/>
    <property type="evidence" value="ECO:0007669"/>
    <property type="project" value="UniProtKB-KW"/>
</dbReference>
<feature type="domain" description="Signal transduction histidine kinase subgroup 3 dimerisation and phosphoacceptor" evidence="12">
    <location>
        <begin position="189"/>
        <end position="254"/>
    </location>
</feature>
<reference evidence="14 15" key="1">
    <citation type="submission" date="2016-10" db="EMBL/GenBank/DDBJ databases">
        <authorList>
            <person name="de Groot N.N."/>
        </authorList>
    </citation>
    <scope>NUCLEOTIDE SEQUENCE [LARGE SCALE GENOMIC DNA]</scope>
    <source>
        <strain evidence="14 15">CGMCC 4.3491</strain>
    </source>
</reference>
<evidence type="ECO:0000256" key="8">
    <source>
        <dbReference type="ARBA" id="ARBA00023012"/>
    </source>
</evidence>
<evidence type="ECO:0000256" key="4">
    <source>
        <dbReference type="ARBA" id="ARBA00022679"/>
    </source>
</evidence>
<evidence type="ECO:0000259" key="11">
    <source>
        <dbReference type="Pfam" id="PF02518"/>
    </source>
</evidence>
<dbReference type="PANTHER" id="PTHR24421">
    <property type="entry name" value="NITRATE/NITRITE SENSOR PROTEIN NARX-RELATED"/>
    <property type="match status" value="1"/>
</dbReference>
<evidence type="ECO:0000256" key="3">
    <source>
        <dbReference type="ARBA" id="ARBA00022553"/>
    </source>
</evidence>
<sequence>MTTRPAPLPAPHRAPWPRWLPTAAGVVLTLVTTFGPSELSRSGWTTVPSVLVIAGCVAAIVLRRRFPRSAALAAVALAALGILIDAPIVTVMLTVLITLFSAAAHTGRRVTIVLALVAALVLSVTAWFFLFGQWNDARTVIQVVGLIGFAAAAGDATRSRREFIATITERARRAEETKEAEAQRRVAEERLRIARDLHDVMAHQIAVINLHASVAAQALHDRPDDAERSLATVREAARTVLSEIGSLLTVLRAGDVGAASVGSSATSSPVPGLGELDTLLEEFERSGLQVEVRSSGSLSDISPPVDIVAYRVVQEALTNAQKHGSDGSALLHLERRAEGLEIIVVNSVASGTHSTTGDGNGHGLIGVRERVASVGGRLETTIRPGPVHRFTVWLPIEPEGPAR</sequence>
<gene>
    <name evidence="14" type="ORF">SAMN05216554_1743</name>
</gene>
<evidence type="ECO:0000256" key="9">
    <source>
        <dbReference type="SAM" id="Coils"/>
    </source>
</evidence>
<dbReference type="Gene3D" id="3.30.565.10">
    <property type="entry name" value="Histidine kinase-like ATPase, C-terminal domain"/>
    <property type="match status" value="1"/>
</dbReference>
<dbReference type="RefSeq" id="WP_092551456.1">
    <property type="nucleotide sequence ID" value="NZ_FNPZ01000001.1"/>
</dbReference>
<comment type="catalytic activity">
    <reaction evidence="1">
        <text>ATP + protein L-histidine = ADP + protein N-phospho-L-histidine.</text>
        <dbReference type="EC" id="2.7.13.3"/>
    </reaction>
</comment>
<proteinExistence type="predicted"/>
<keyword evidence="8" id="KW-0902">Two-component regulatory system</keyword>
<dbReference type="InterPro" id="IPR050482">
    <property type="entry name" value="Sensor_HK_TwoCompSys"/>
</dbReference>
<evidence type="ECO:0000256" key="2">
    <source>
        <dbReference type="ARBA" id="ARBA00012438"/>
    </source>
</evidence>
<evidence type="ECO:0000256" key="7">
    <source>
        <dbReference type="ARBA" id="ARBA00022840"/>
    </source>
</evidence>
<dbReference type="GO" id="GO:0016020">
    <property type="term" value="C:membrane"/>
    <property type="evidence" value="ECO:0007669"/>
    <property type="project" value="InterPro"/>
</dbReference>
<evidence type="ECO:0000259" key="13">
    <source>
        <dbReference type="Pfam" id="PF23539"/>
    </source>
</evidence>
<dbReference type="Pfam" id="PF02518">
    <property type="entry name" value="HATPase_c"/>
    <property type="match status" value="1"/>
</dbReference>
<keyword evidence="6 14" id="KW-0418">Kinase</keyword>
<feature type="domain" description="DUF7134" evidence="13">
    <location>
        <begin position="23"/>
        <end position="161"/>
    </location>
</feature>
<dbReference type="GO" id="GO:0046983">
    <property type="term" value="F:protein dimerization activity"/>
    <property type="evidence" value="ECO:0007669"/>
    <property type="project" value="InterPro"/>
</dbReference>
<evidence type="ECO:0000313" key="15">
    <source>
        <dbReference type="Proteomes" id="UP000198891"/>
    </source>
</evidence>
<dbReference type="Pfam" id="PF23539">
    <property type="entry name" value="DUF7134"/>
    <property type="match status" value="1"/>
</dbReference>
<keyword evidence="10" id="KW-0472">Membrane</keyword>
<evidence type="ECO:0000256" key="5">
    <source>
        <dbReference type="ARBA" id="ARBA00022741"/>
    </source>
</evidence>